<dbReference type="GeneID" id="89998006"/>
<organism evidence="2 3">
    <name type="scientific">Knufia obscura</name>
    <dbReference type="NCBI Taxonomy" id="1635080"/>
    <lineage>
        <taxon>Eukaryota</taxon>
        <taxon>Fungi</taxon>
        <taxon>Dikarya</taxon>
        <taxon>Ascomycota</taxon>
        <taxon>Pezizomycotina</taxon>
        <taxon>Eurotiomycetes</taxon>
        <taxon>Chaetothyriomycetidae</taxon>
        <taxon>Chaetothyriales</taxon>
        <taxon>Trichomeriaceae</taxon>
        <taxon>Knufia</taxon>
    </lineage>
</organism>
<gene>
    <name evidence="2" type="ORF">PMZ80_004557</name>
</gene>
<dbReference type="RefSeq" id="XP_064731639.1">
    <property type="nucleotide sequence ID" value="XM_064872981.1"/>
</dbReference>
<evidence type="ECO:0000313" key="2">
    <source>
        <dbReference type="EMBL" id="KAK5943549.1"/>
    </source>
</evidence>
<comment type="caution">
    <text evidence="2">The sequence shown here is derived from an EMBL/GenBank/DDBJ whole genome shotgun (WGS) entry which is preliminary data.</text>
</comment>
<dbReference type="EMBL" id="JAVHJV010000004">
    <property type="protein sequence ID" value="KAK5943549.1"/>
    <property type="molecule type" value="Genomic_DNA"/>
</dbReference>
<dbReference type="Proteomes" id="UP001334248">
    <property type="component" value="Unassembled WGS sequence"/>
</dbReference>
<reference evidence="2 3" key="1">
    <citation type="journal article" date="2023" name="Res Sq">
        <title>Genomic and morphological characterization of Knufia obscura isolated from the Mars 2020 spacecraft assembly facility.</title>
        <authorList>
            <person name="Chander A.M."/>
            <person name="Teixeira M.M."/>
            <person name="Singh N.K."/>
            <person name="Williams M.P."/>
            <person name="Parker C.W."/>
            <person name="Leo P."/>
            <person name="Stajich J.E."/>
            <person name="Torok T."/>
            <person name="Tighe S."/>
            <person name="Mason C.E."/>
            <person name="Venkateswaran K."/>
        </authorList>
    </citation>
    <scope>NUCLEOTIDE SEQUENCE [LARGE SCALE GENOMIC DNA]</scope>
    <source>
        <strain evidence="2 3">CCFEE 5817</strain>
    </source>
</reference>
<protein>
    <recommendedName>
        <fullName evidence="4">Ubiquitin 3 binding protein But2 C-terminal domain-containing protein</fullName>
    </recommendedName>
</protein>
<evidence type="ECO:0008006" key="4">
    <source>
        <dbReference type="Google" id="ProtNLM"/>
    </source>
</evidence>
<feature type="chain" id="PRO_5045908201" description="Ubiquitin 3 binding protein But2 C-terminal domain-containing protein" evidence="1">
    <location>
        <begin position="21"/>
        <end position="201"/>
    </location>
</feature>
<evidence type="ECO:0000256" key="1">
    <source>
        <dbReference type="SAM" id="SignalP"/>
    </source>
</evidence>
<evidence type="ECO:0000313" key="3">
    <source>
        <dbReference type="Proteomes" id="UP001334248"/>
    </source>
</evidence>
<name>A0ABR0RTH5_9EURO</name>
<keyword evidence="3" id="KW-1185">Reference proteome</keyword>
<feature type="signal peptide" evidence="1">
    <location>
        <begin position="1"/>
        <end position="20"/>
    </location>
</feature>
<accession>A0ABR0RTH5</accession>
<sequence>MHSFLTVIGSLATLSSITLAAPLKARQDDPQCIDGLKKIFMPEMHNIYIYEDVPEFPSTSTILNVMNGSSSNSVQDQVAVWSNIPSTATQCSLGWAVTEDRSFSVYDNGLIRFFELSGVPPAGTNITAETIAPFMEEGAKNASIDFTFWAEQTGAHTHGGGLVDCKSEMAFYLTKDMVSGGPGSVTLEQNAQNGLFLAIDC</sequence>
<keyword evidence="1" id="KW-0732">Signal</keyword>
<proteinExistence type="predicted"/>